<dbReference type="PROSITE" id="PS50041">
    <property type="entry name" value="C_TYPE_LECTIN_2"/>
    <property type="match status" value="1"/>
</dbReference>
<comment type="caution">
    <text evidence="4">The sequence shown here is derived from an EMBL/GenBank/DDBJ whole genome shotgun (WGS) entry which is preliminary data.</text>
</comment>
<dbReference type="PANTHER" id="PTHR22991:SF40">
    <property type="entry name" value="PROTEIN CBG13490"/>
    <property type="match status" value="1"/>
</dbReference>
<gene>
    <name evidence="4" type="ORF">PFISCL1PPCAC_18725</name>
</gene>
<feature type="non-terminal residue" evidence="4">
    <location>
        <position position="1"/>
    </location>
</feature>
<sequence length="233" mass="26162">FVFDQFGTWRSLYKRETFVSLVVCAVRPSSYSPSNPISSPCTESWTQLPGGFCYQLTVLAELQTPTNIYDAEMQCRSQGGHLPAILSGEQTNLIQAFLTGLKRQNSQFWIGLYCNWAGRSQLSHTGQRAWIDGSPYNKDYSNFLDEEDDDPSCNINLVDTFLYNGALKGKWQKQKFDTTLNVLMCTRQTIEFMTNSATSTVTTTAIIPTTTTDQPLTEEPTDPPDDPSPPERP</sequence>
<keyword evidence="1" id="KW-1015">Disulfide bond</keyword>
<evidence type="ECO:0000256" key="2">
    <source>
        <dbReference type="SAM" id="MobiDB-lite"/>
    </source>
</evidence>
<dbReference type="AlphaFoldDB" id="A0AAV5W9P1"/>
<feature type="region of interest" description="Disordered" evidence="2">
    <location>
        <begin position="206"/>
        <end position="233"/>
    </location>
</feature>
<dbReference type="Gene3D" id="3.10.100.10">
    <property type="entry name" value="Mannose-Binding Protein A, subunit A"/>
    <property type="match status" value="1"/>
</dbReference>
<reference evidence="4" key="1">
    <citation type="submission" date="2023-10" db="EMBL/GenBank/DDBJ databases">
        <title>Genome assembly of Pristionchus species.</title>
        <authorList>
            <person name="Yoshida K."/>
            <person name="Sommer R.J."/>
        </authorList>
    </citation>
    <scope>NUCLEOTIDE SEQUENCE</scope>
    <source>
        <strain evidence="4">RS5133</strain>
    </source>
</reference>
<dbReference type="EMBL" id="BTSY01000005">
    <property type="protein sequence ID" value="GMT27428.1"/>
    <property type="molecule type" value="Genomic_DNA"/>
</dbReference>
<dbReference type="InterPro" id="IPR016187">
    <property type="entry name" value="CTDL_fold"/>
</dbReference>
<evidence type="ECO:0000259" key="3">
    <source>
        <dbReference type="PROSITE" id="PS50041"/>
    </source>
</evidence>
<organism evidence="4 5">
    <name type="scientific">Pristionchus fissidentatus</name>
    <dbReference type="NCBI Taxonomy" id="1538716"/>
    <lineage>
        <taxon>Eukaryota</taxon>
        <taxon>Metazoa</taxon>
        <taxon>Ecdysozoa</taxon>
        <taxon>Nematoda</taxon>
        <taxon>Chromadorea</taxon>
        <taxon>Rhabditida</taxon>
        <taxon>Rhabditina</taxon>
        <taxon>Diplogasteromorpha</taxon>
        <taxon>Diplogasteroidea</taxon>
        <taxon>Neodiplogasteridae</taxon>
        <taxon>Pristionchus</taxon>
    </lineage>
</organism>
<accession>A0AAV5W9P1</accession>
<dbReference type="Proteomes" id="UP001432322">
    <property type="component" value="Unassembled WGS sequence"/>
</dbReference>
<dbReference type="SMART" id="SM00034">
    <property type="entry name" value="CLECT"/>
    <property type="match status" value="1"/>
</dbReference>
<proteinExistence type="predicted"/>
<evidence type="ECO:0000313" key="4">
    <source>
        <dbReference type="EMBL" id="GMT27428.1"/>
    </source>
</evidence>
<keyword evidence="5" id="KW-1185">Reference proteome</keyword>
<evidence type="ECO:0000313" key="5">
    <source>
        <dbReference type="Proteomes" id="UP001432322"/>
    </source>
</evidence>
<protein>
    <recommendedName>
        <fullName evidence="3">C-type lectin domain-containing protein</fullName>
    </recommendedName>
</protein>
<dbReference type="InterPro" id="IPR016186">
    <property type="entry name" value="C-type_lectin-like/link_sf"/>
</dbReference>
<dbReference type="SUPFAM" id="SSF56436">
    <property type="entry name" value="C-type lectin-like"/>
    <property type="match status" value="1"/>
</dbReference>
<dbReference type="PANTHER" id="PTHR22991">
    <property type="entry name" value="PROTEIN CBG13490"/>
    <property type="match status" value="1"/>
</dbReference>
<dbReference type="Pfam" id="PF00059">
    <property type="entry name" value="Lectin_C"/>
    <property type="match status" value="1"/>
</dbReference>
<dbReference type="InterPro" id="IPR001304">
    <property type="entry name" value="C-type_lectin-like"/>
</dbReference>
<dbReference type="InterPro" id="IPR050976">
    <property type="entry name" value="Snaclec"/>
</dbReference>
<feature type="domain" description="C-type lectin" evidence="3">
    <location>
        <begin position="49"/>
        <end position="172"/>
    </location>
</feature>
<name>A0AAV5W9P1_9BILA</name>
<evidence type="ECO:0000256" key="1">
    <source>
        <dbReference type="ARBA" id="ARBA00023157"/>
    </source>
</evidence>
<feature type="compositionally biased region" description="Low complexity" evidence="2">
    <location>
        <begin position="206"/>
        <end position="218"/>
    </location>
</feature>